<evidence type="ECO:0000256" key="1">
    <source>
        <dbReference type="SAM" id="MobiDB-lite"/>
    </source>
</evidence>
<dbReference type="RefSeq" id="WP_019621345.1">
    <property type="nucleotide sequence ID" value="NZ_AP014545.1"/>
</dbReference>
<feature type="signal peptide" evidence="2">
    <location>
        <begin position="1"/>
        <end position="18"/>
    </location>
</feature>
<proteinExistence type="predicted"/>
<sequence>MKLLVGVVCALAASVAGAEGIERQLESHEHGKASMNVVLAGQVLEIEIKTPAANILGFEHQPETGQQKQALAAAVAQLNAPEGFIRLADEADCQLSGADVDSALLAQAYEEEGEHHHDDHDEEGHHDEESHHDDHDEEGHHDAEHEGHTDFELSYQFKCQKPEALSGFSLELFQQYPLMKQLEVQAISPAGQSYQKLDVDNHWVNF</sequence>
<reference evidence="3 4" key="1">
    <citation type="journal article" date="2008" name="Int. J. Syst. Evol. Microbiol.">
        <title>Amphritea japonica sp. nov. and Amphritea balenae sp. nov., isolated from the sediment adjacent to sperm whale carcasses off Kagoshima, Japan.</title>
        <authorList>
            <person name="Miyazaki M."/>
            <person name="Nogi Y."/>
            <person name="Fujiwara Y."/>
            <person name="Kawato M."/>
            <person name="Nagahama T."/>
            <person name="Kubokawa K."/>
            <person name="Horikoshi K."/>
        </authorList>
    </citation>
    <scope>NUCLEOTIDE SEQUENCE [LARGE SCALE GENOMIC DNA]</scope>
    <source>
        <strain evidence="3 4">ATCC BAA-1530</strain>
    </source>
</reference>
<feature type="chain" id="PRO_5032627311" evidence="2">
    <location>
        <begin position="19"/>
        <end position="206"/>
    </location>
</feature>
<evidence type="ECO:0000313" key="3">
    <source>
        <dbReference type="EMBL" id="BBB25748.1"/>
    </source>
</evidence>
<name>A0A7R6PA95_9GAMM</name>
<protein>
    <submittedName>
        <fullName evidence="3">ABC transporter substrate-binding protein</fullName>
    </submittedName>
</protein>
<dbReference type="OrthoDB" id="7346546at2"/>
<accession>A0A7R6PA95</accession>
<dbReference type="KEGG" id="ajp:AMJAP_1153"/>
<organism evidence="3 4">
    <name type="scientific">Amphritea japonica ATCC BAA-1530</name>
    <dbReference type="NCBI Taxonomy" id="1278309"/>
    <lineage>
        <taxon>Bacteria</taxon>
        <taxon>Pseudomonadati</taxon>
        <taxon>Pseudomonadota</taxon>
        <taxon>Gammaproteobacteria</taxon>
        <taxon>Oceanospirillales</taxon>
        <taxon>Oceanospirillaceae</taxon>
        <taxon>Amphritea</taxon>
    </lineage>
</organism>
<gene>
    <name evidence="3" type="ORF">AMJAP_1153</name>
</gene>
<evidence type="ECO:0000256" key="2">
    <source>
        <dbReference type="SAM" id="SignalP"/>
    </source>
</evidence>
<keyword evidence="2" id="KW-0732">Signal</keyword>
<dbReference type="EMBL" id="AP014545">
    <property type="protein sequence ID" value="BBB25748.1"/>
    <property type="molecule type" value="Genomic_DNA"/>
</dbReference>
<keyword evidence="4" id="KW-1185">Reference proteome</keyword>
<dbReference type="Pfam" id="PF10986">
    <property type="entry name" value="ZrgA"/>
    <property type="match status" value="1"/>
</dbReference>
<feature type="region of interest" description="Disordered" evidence="1">
    <location>
        <begin position="111"/>
        <end position="148"/>
    </location>
</feature>
<dbReference type="InterPro" id="IPR021253">
    <property type="entry name" value="ZrgA-like"/>
</dbReference>
<feature type="compositionally biased region" description="Basic and acidic residues" evidence="1">
    <location>
        <begin position="113"/>
        <end position="148"/>
    </location>
</feature>
<evidence type="ECO:0000313" key="4">
    <source>
        <dbReference type="Proteomes" id="UP000595663"/>
    </source>
</evidence>
<dbReference type="AlphaFoldDB" id="A0A7R6PA95"/>
<dbReference type="Proteomes" id="UP000595663">
    <property type="component" value="Chromosome"/>
</dbReference>